<organism evidence="1 2">
    <name type="scientific">Phormidium yuhuli AB48</name>
    <dbReference type="NCBI Taxonomy" id="2940671"/>
    <lineage>
        <taxon>Bacteria</taxon>
        <taxon>Bacillati</taxon>
        <taxon>Cyanobacteriota</taxon>
        <taxon>Cyanophyceae</taxon>
        <taxon>Oscillatoriophycideae</taxon>
        <taxon>Oscillatoriales</taxon>
        <taxon>Oscillatoriaceae</taxon>
        <taxon>Phormidium</taxon>
        <taxon>Phormidium yuhuli</taxon>
    </lineage>
</organism>
<evidence type="ECO:0000313" key="1">
    <source>
        <dbReference type="EMBL" id="USR91710.1"/>
    </source>
</evidence>
<evidence type="ECO:0008006" key="3">
    <source>
        <dbReference type="Google" id="ProtNLM"/>
    </source>
</evidence>
<dbReference type="EMBL" id="CP098611">
    <property type="protein sequence ID" value="USR91710.1"/>
    <property type="molecule type" value="Genomic_DNA"/>
</dbReference>
<dbReference type="RefSeq" id="WP_252663740.1">
    <property type="nucleotide sequence ID" value="NZ_CP098611.1"/>
</dbReference>
<keyword evidence="2" id="KW-1185">Reference proteome</keyword>
<proteinExistence type="predicted"/>
<evidence type="ECO:0000313" key="2">
    <source>
        <dbReference type="Proteomes" id="UP001056708"/>
    </source>
</evidence>
<reference evidence="1" key="1">
    <citation type="submission" date="2022-06" db="EMBL/GenBank/DDBJ databases">
        <title>Genome sequence of Phormidium yuhuli AB48 isolated from an industrial photobioreactor environment.</title>
        <authorList>
            <person name="Qiu Y."/>
            <person name="Noonan A.J.C."/>
            <person name="Dofher K."/>
            <person name="Koch M."/>
            <person name="Kieft B."/>
            <person name="Lin X."/>
            <person name="Ziels R.M."/>
            <person name="Hallam S.J."/>
        </authorList>
    </citation>
    <scope>NUCLEOTIDE SEQUENCE</scope>
    <source>
        <strain evidence="1">AB48</strain>
    </source>
</reference>
<gene>
    <name evidence="1" type="ORF">NEA10_02990</name>
</gene>
<protein>
    <recommendedName>
        <fullName evidence="3">Plastid lipid-associated protein/fibrillin conserved domain-containing protein</fullName>
    </recommendedName>
</protein>
<name>A0ABY5AR59_9CYAN</name>
<dbReference type="Proteomes" id="UP001056708">
    <property type="component" value="Chromosome"/>
</dbReference>
<sequence length="213" mass="23597">MTDYSEIIETAALQLREGEGKRPPSEVLRDALLTAEKQTRKIATAPEFEALMGEWQLGWITGTQRSRQQAGGLLGAGRYLPRFLGIRIYYQPRDEESSTRLPSGEGGRVENQVKVFGLTLTVTGPVAWQKGGSTPEAKRANRLLAFDFTRLQAQIYGINLFDGFVRGGAQREAVFDETAIARQAFFNYFYISPGAIAARGRGGGLALWYRVKS</sequence>
<accession>A0ABY5AR59</accession>